<feature type="compositionally biased region" description="Polar residues" evidence="1">
    <location>
        <begin position="941"/>
        <end position="950"/>
    </location>
</feature>
<feature type="compositionally biased region" description="Polar residues" evidence="1">
    <location>
        <begin position="586"/>
        <end position="596"/>
    </location>
</feature>
<feature type="compositionally biased region" description="Basic and acidic residues" evidence="1">
    <location>
        <begin position="854"/>
        <end position="878"/>
    </location>
</feature>
<feature type="compositionally biased region" description="Basic and acidic residues" evidence="1">
    <location>
        <begin position="1146"/>
        <end position="1160"/>
    </location>
</feature>
<feature type="region of interest" description="Disordered" evidence="1">
    <location>
        <begin position="59"/>
        <end position="1453"/>
    </location>
</feature>
<feature type="compositionally biased region" description="Polar residues" evidence="1">
    <location>
        <begin position="2263"/>
        <end position="2276"/>
    </location>
</feature>
<feature type="region of interest" description="Disordered" evidence="1">
    <location>
        <begin position="1842"/>
        <end position="2146"/>
    </location>
</feature>
<feature type="compositionally biased region" description="Basic and acidic residues" evidence="1">
    <location>
        <begin position="59"/>
        <end position="150"/>
    </location>
</feature>
<feature type="compositionally biased region" description="Polar residues" evidence="1">
    <location>
        <begin position="1802"/>
        <end position="1812"/>
    </location>
</feature>
<feature type="compositionally biased region" description="Basic and acidic residues" evidence="1">
    <location>
        <begin position="731"/>
        <end position="741"/>
    </location>
</feature>
<feature type="compositionally biased region" description="Low complexity" evidence="1">
    <location>
        <begin position="1886"/>
        <end position="1897"/>
    </location>
</feature>
<feature type="compositionally biased region" description="Polar residues" evidence="1">
    <location>
        <begin position="718"/>
        <end position="730"/>
    </location>
</feature>
<feature type="compositionally biased region" description="Basic and acidic residues" evidence="1">
    <location>
        <begin position="1063"/>
        <end position="1074"/>
    </location>
</feature>
<dbReference type="EMBL" id="JAPEVB010000007">
    <property type="protein sequence ID" value="KAJ4385613.1"/>
    <property type="molecule type" value="Genomic_DNA"/>
</dbReference>
<evidence type="ECO:0000256" key="1">
    <source>
        <dbReference type="SAM" id="MobiDB-lite"/>
    </source>
</evidence>
<feature type="compositionally biased region" description="Polar residues" evidence="1">
    <location>
        <begin position="1366"/>
        <end position="1377"/>
    </location>
</feature>
<evidence type="ECO:0000313" key="2">
    <source>
        <dbReference type="EMBL" id="KAJ4385613.1"/>
    </source>
</evidence>
<feature type="compositionally biased region" description="Polar residues" evidence="1">
    <location>
        <begin position="1847"/>
        <end position="1862"/>
    </location>
</feature>
<feature type="compositionally biased region" description="Basic and acidic residues" evidence="1">
    <location>
        <begin position="1093"/>
        <end position="1117"/>
    </location>
</feature>
<gene>
    <name evidence="2" type="ORF">N0V93_010042</name>
</gene>
<feature type="compositionally biased region" description="Polar residues" evidence="1">
    <location>
        <begin position="1025"/>
        <end position="1044"/>
    </location>
</feature>
<sequence>MLDVSALVHQMHDTLSQIHETITSLDTKQHDEKLDALEAQRDSVLEQLHATFQKQFEELDQKRKSERDEITEKRRKEDEEIAARRKKEDEELQTRDQSEDSEREKKLEEEKKGVETETDNKMEEIETEAQRLLDEGHKKISELEQKRREINSLIDEQMKAPLPPPPKRRRGTRSAPAQSAPTEPAPPVQKEASREIEPQESAPPVESTTVESAPAESAPAESTPAESAPVESAAATEPEQDSREIVPETTTTEETVPEKAEEPVPEPAPQADSAPEEASAQSVAQDKEEIEEAKPESGATDQASAQEDQPQENLAKDEPKVPEGAGESKEATNDEPGHREEPTRELQETAKTGEPEQVKVEDQSPEPESNTAESARDIKETTESGEPEQDKVEEQSAKPEPTTAEPAQETKETTKAEEPEQDKVEDQSPEPESNTAESSRELQETTETAKPDQDKMEDHTAEPESNTAEEHTGDRDLVHAEEDKNATEPSEHQENAAQEPLQETKDAEESKPEVIEDNDIKADSHNSDNQAEGNVAQDEKTADESSASQDEPPQEVPSEPTESKQDASVEHGASVPSEPAQDVSHQEQQPATQSQPAEDLSSAPETNTVPAQEEASEHRDLSSEGITKGGAAEEYLKMADAEPESQHEESAPVGGAADKSEAERSSVPEQPKSQEDTSTAKPSESRDMTDAGGGEKGDDSSAPAHDDQSPQAKPEETPASTHAETENAPSETHDANNKSEVVEDNVDSSASVPEDKPSEAKVEETSLPAEAERDIAPTETHEGDKLDDVKVDDNSSAPVEDAKDSAHEPSSEKHVEKPSDAHEETTTAEPQPETDSGASKSEDHEADDSAAQDTVHDQTPSEHISQDHQDGPVSKEVDLPTDSSGQREADSESGKEHEAEPRSADTNEAQPEAEPVEDTTTADSHDDAFSPKDNEEKSHPTEQSAEVQSLEQKDVPADDDDHREESQVEPSLGLENEPKDHDAHNSRDLEGETEQKDPEHNEDHAEHQALGDSAQPVDEGHPSADQPTISAPNTSDGSGSQQPETTEEVLEGSGNDQAPSRGLDVKDSESHPAEENFDLSGNEPIPGTMTHGIDPESADKTTKDGELGEKTTDRDLDTEVSSEKPSAASSDHAVVENATDSQEGTAHGDVHDADIGEHGAMDNVSMHQPADDEAQVSKSIDTVEPEEHPSSSLPTSHEQDPAPAEEQDPSDKPEEVSEETLANSTQTATADHPTEAEKAPQDTLADKGHNSDLKEERTTVEESEKSSEHEAPEISVTEHTADDNPHPEGLKPTEGADESSSRDLNQTGHDAERAGKPEEAWEDRHSSADARRPSTILTDNVHPDDDADAGLFAVPPTPRDEIDQQKPASLQASSTPPQIAVGHDEHDASASLPNKAEAPDDIAHGAESYAHEHEAGKERNATEDHVEEDRSSLPPWLAQNGHSEELPQLQTGSVTRDIYAHDISPAHSRDGSYHEDFKLIPVAYTPVDKKSRSVESFQDQAAEDGLADNHDKQVSGHADPELSSAQVEEHDGSHQGLSQPDELHETNKEHVDLEPQHPAEQSSTLGSDEQMKEQQAYEPSRSIPQEQQPPSTEDLHEQSLAGPYRRDIHKDVPHVQQPNPFTSGVNYDGEGYGPSPTEEHHYDAGATAFPQSGHSEYSPGLTGASQSATRSSFSGHDTAAFSYSDDRTETESHTVDTPTVATSFDKDQSHERAETPEQFHHALGNLPDESVHTVQGTDDLFDDDDDDDASDYGEAIVEAPEKIVYQANGSHENVALGGNHSSLSLGRNSMASQGSYGHRSAGSRSSFGSVRETTPLRVAEGTYLATSPNIVRADWAADYEDELRQPSRATPQLQPSTANDTPGISPFALRNTPAGGALGEDDRGLAASRWSPRAARPQTPPSNMRQAVADSPQTPGSGARLGSNNPFRAQQNDDAEEIDPSLYMPRDVTNTPWHARNDSVPMSLHSQTTLSSAQDSPIHSSLAVDKHEPVIRDSWPAPAPGYQQYLSSWGGRPRGDSSLSSNNGEYDPFKADSNGSGNVNKSSIYNPFQQRGRAESSVSAAPSVAPSAASASPSRGSGLFHKMRSVFEQGGSGAGEAPSLTRPVSGTYHAVSPLRSPAHPEQATRRSEEQDYSNRSGVSDLRGDGSVALSPTVRKVVEVVDLRAESANDTQSERKVSVAEGQVSSKFTITPEVEPGSDFRLAWLRVEGWRAELRKAGDIVERARWEWKLDDLMAESRARRASIPDIVAGFPSSMKGSMKSGGNRNAASRSLYSSGKSVRWRDRTK</sequence>
<feature type="compositionally biased region" description="Basic and acidic residues" evidence="1">
    <location>
        <begin position="502"/>
        <end position="526"/>
    </location>
</feature>
<feature type="compositionally biased region" description="Low complexity" evidence="1">
    <location>
        <begin position="398"/>
        <end position="407"/>
    </location>
</feature>
<feature type="compositionally biased region" description="Polar residues" evidence="1">
    <location>
        <begin position="1220"/>
        <end position="1229"/>
    </location>
</feature>
<feature type="compositionally biased region" description="Basic and acidic residues" evidence="1">
    <location>
        <begin position="683"/>
        <end position="716"/>
    </location>
</feature>
<feature type="compositionally biased region" description="Basic and acidic residues" evidence="1">
    <location>
        <begin position="885"/>
        <end position="905"/>
    </location>
</feature>
<keyword evidence="3" id="KW-1185">Reference proteome</keyword>
<feature type="region of interest" description="Disordered" evidence="1">
    <location>
        <begin position="1775"/>
        <end position="1823"/>
    </location>
</feature>
<feature type="compositionally biased region" description="Polar residues" evidence="1">
    <location>
        <begin position="1582"/>
        <end position="1591"/>
    </location>
</feature>
<dbReference type="OrthoDB" id="4800029at2759"/>
<feature type="compositionally biased region" description="Basic and acidic residues" evidence="1">
    <location>
        <begin position="1704"/>
        <end position="1720"/>
    </location>
</feature>
<feature type="compositionally biased region" description="Polar residues" evidence="1">
    <location>
        <begin position="1901"/>
        <end position="1932"/>
    </location>
</feature>
<proteinExistence type="predicted"/>
<feature type="compositionally biased region" description="Low complexity" evidence="1">
    <location>
        <begin position="2252"/>
        <end position="2262"/>
    </location>
</feature>
<feature type="compositionally biased region" description="Polar residues" evidence="1">
    <location>
        <begin position="1964"/>
        <end position="1979"/>
    </location>
</feature>
<feature type="compositionally biased region" description="Polar residues" evidence="1">
    <location>
        <begin position="1616"/>
        <end position="1625"/>
    </location>
</feature>
<feature type="region of interest" description="Disordered" evidence="1">
    <location>
        <begin position="2250"/>
        <end position="2285"/>
    </location>
</feature>
<feature type="compositionally biased region" description="Basic and acidic residues" evidence="1">
    <location>
        <begin position="1309"/>
        <end position="1332"/>
    </location>
</feature>
<feature type="compositionally biased region" description="Basic and acidic residues" evidence="1">
    <location>
        <begin position="1541"/>
        <end position="1557"/>
    </location>
</feature>
<feature type="compositionally biased region" description="Basic and acidic residues" evidence="1">
    <location>
        <begin position="408"/>
        <end position="426"/>
    </location>
</feature>
<feature type="compositionally biased region" description="Basic and acidic residues" evidence="1">
    <location>
        <begin position="438"/>
        <end position="494"/>
    </location>
</feature>
<feature type="compositionally biased region" description="Basic and acidic residues" evidence="1">
    <location>
        <begin position="1232"/>
        <end position="1272"/>
    </location>
</feature>
<feature type="compositionally biased region" description="Polar residues" evidence="1">
    <location>
        <begin position="2033"/>
        <end position="2049"/>
    </location>
</feature>
<feature type="compositionally biased region" description="Polar residues" evidence="1">
    <location>
        <begin position="1779"/>
        <end position="1795"/>
    </location>
</feature>
<comment type="caution">
    <text evidence="2">The sequence shown here is derived from an EMBL/GenBank/DDBJ whole genome shotgun (WGS) entry which is preliminary data.</text>
</comment>
<protein>
    <submittedName>
        <fullName evidence="2">Uncharacterized protein</fullName>
    </submittedName>
</protein>
<feature type="compositionally biased region" description="Basic and acidic residues" evidence="1">
    <location>
        <begin position="1507"/>
        <end position="1520"/>
    </location>
</feature>
<feature type="compositionally biased region" description="Basic and acidic residues" evidence="1">
    <location>
        <begin position="1279"/>
        <end position="1291"/>
    </location>
</feature>
<feature type="region of interest" description="Disordered" evidence="1">
    <location>
        <begin position="1484"/>
        <end position="1751"/>
    </location>
</feature>
<evidence type="ECO:0000313" key="3">
    <source>
        <dbReference type="Proteomes" id="UP001140453"/>
    </source>
</evidence>
<feature type="compositionally biased region" description="Basic and acidic residues" evidence="1">
    <location>
        <begin position="634"/>
        <end position="650"/>
    </location>
</feature>
<feature type="compositionally biased region" description="Basic and acidic residues" evidence="1">
    <location>
        <begin position="1397"/>
        <end position="1431"/>
    </location>
</feature>
<feature type="compositionally biased region" description="Basic and acidic residues" evidence="1">
    <location>
        <begin position="800"/>
        <end position="825"/>
    </location>
</feature>
<feature type="compositionally biased region" description="Low complexity" evidence="1">
    <location>
        <begin position="2056"/>
        <end position="2074"/>
    </location>
</feature>
<feature type="compositionally biased region" description="Polar residues" evidence="1">
    <location>
        <begin position="299"/>
        <end position="312"/>
    </location>
</feature>
<feature type="compositionally biased region" description="Basic and acidic residues" evidence="1">
    <location>
        <begin position="1604"/>
        <end position="1613"/>
    </location>
</feature>
<feature type="compositionally biased region" description="Acidic residues" evidence="1">
    <location>
        <begin position="1739"/>
        <end position="1751"/>
    </location>
</feature>
<feature type="compositionally biased region" description="Basic and acidic residues" evidence="1">
    <location>
        <begin position="923"/>
        <end position="940"/>
    </location>
</feature>
<feature type="compositionally biased region" description="Polar residues" evidence="1">
    <location>
        <begin position="1663"/>
        <end position="1675"/>
    </location>
</feature>
<organism evidence="2 3">
    <name type="scientific">Gnomoniopsis smithogilvyi</name>
    <dbReference type="NCBI Taxonomy" id="1191159"/>
    <lineage>
        <taxon>Eukaryota</taxon>
        <taxon>Fungi</taxon>
        <taxon>Dikarya</taxon>
        <taxon>Ascomycota</taxon>
        <taxon>Pezizomycotina</taxon>
        <taxon>Sordariomycetes</taxon>
        <taxon>Sordariomycetidae</taxon>
        <taxon>Diaporthales</taxon>
        <taxon>Gnomoniaceae</taxon>
        <taxon>Gnomoniopsis</taxon>
    </lineage>
</organism>
<name>A0A9W9CRZ0_9PEZI</name>
<reference evidence="2" key="1">
    <citation type="submission" date="2022-10" db="EMBL/GenBank/DDBJ databases">
        <title>Tapping the CABI collections for fungal endophytes: first genome assemblies for Collariella, Neodidymelliopsis, Ascochyta clinopodiicola, Didymella pomorum, Didymosphaeria variabile, Neocosmospora piperis and Neocucurbitaria cava.</title>
        <authorList>
            <person name="Hill R."/>
        </authorList>
    </citation>
    <scope>NUCLEOTIDE SEQUENCE</scope>
    <source>
        <strain evidence="2">IMI 355082</strain>
    </source>
</reference>
<feature type="compositionally biased region" description="Basic and acidic residues" evidence="1">
    <location>
        <begin position="753"/>
        <end position="793"/>
    </location>
</feature>
<feature type="compositionally biased region" description="Basic and acidic residues" evidence="1">
    <location>
        <begin position="374"/>
        <end position="397"/>
    </location>
</feature>
<feature type="compositionally biased region" description="Basic and acidic residues" evidence="1">
    <location>
        <begin position="1684"/>
        <end position="1694"/>
    </location>
</feature>
<dbReference type="Proteomes" id="UP001140453">
    <property type="component" value="Unassembled WGS sequence"/>
</dbReference>
<feature type="compositionally biased region" description="Low complexity" evidence="1">
    <location>
        <begin position="210"/>
        <end position="237"/>
    </location>
</feature>
<accession>A0A9W9CRZ0</accession>
<feature type="compositionally biased region" description="Basic and acidic residues" evidence="1">
    <location>
        <begin position="976"/>
        <end position="1009"/>
    </location>
</feature>
<feature type="compositionally biased region" description="Basic and acidic residues" evidence="1">
    <location>
        <begin position="314"/>
        <end position="362"/>
    </location>
</feature>